<evidence type="ECO:0000313" key="4">
    <source>
        <dbReference type="EMBL" id="QCB27424.1"/>
    </source>
</evidence>
<evidence type="ECO:0000313" key="5">
    <source>
        <dbReference type="Proteomes" id="UP000296352"/>
    </source>
</evidence>
<dbReference type="GO" id="GO:0003676">
    <property type="term" value="F:nucleic acid binding"/>
    <property type="evidence" value="ECO:0007669"/>
    <property type="project" value="InterPro"/>
</dbReference>
<dbReference type="SMART" id="SM00507">
    <property type="entry name" value="HNHc"/>
    <property type="match status" value="1"/>
</dbReference>
<dbReference type="GO" id="GO:0008270">
    <property type="term" value="F:zinc ion binding"/>
    <property type="evidence" value="ECO:0007669"/>
    <property type="project" value="InterPro"/>
</dbReference>
<dbReference type="InterPro" id="IPR003615">
    <property type="entry name" value="HNH_nuc"/>
</dbReference>
<dbReference type="Proteomes" id="UP000296352">
    <property type="component" value="Chromosome"/>
</dbReference>
<dbReference type="CDD" id="cd00085">
    <property type="entry name" value="HNHc"/>
    <property type="match status" value="1"/>
</dbReference>
<dbReference type="EMBL" id="CP039247">
    <property type="protein sequence ID" value="QCB27424.1"/>
    <property type="molecule type" value="Genomic_DNA"/>
</dbReference>
<comment type="similarity">
    <text evidence="1">Belongs to the Rv1128c/1148c/1588c/1702c/1945/3466 family.</text>
</comment>
<dbReference type="AlphaFoldDB" id="A0A4P7QF70"/>
<dbReference type="Pfam" id="PF01844">
    <property type="entry name" value="HNH"/>
    <property type="match status" value="1"/>
</dbReference>
<feature type="region of interest" description="Disordered" evidence="2">
    <location>
        <begin position="511"/>
        <end position="560"/>
    </location>
</feature>
<dbReference type="OrthoDB" id="4398180at2"/>
<feature type="compositionally biased region" description="Basic and acidic residues" evidence="2">
    <location>
        <begin position="131"/>
        <end position="169"/>
    </location>
</feature>
<sequence length="583" mass="65145">MRTKSQQINATVERAVSALSELKDLMANVDDIYFGSICDSLERLEFAVNYKTITDAAFAFIAERDDAGRRVGSTKAVDYLTARLHITRQEAFARIKAGNMLFAEEEETELDLGPEPEPEQTEADFSAAESEEARRRREEEEERRREEERHKAEEEARRRKEREAKKKEELRKKLLEEAARAANREKVQMIEQELRALVKYSQPGPNELRLQALDYAETHSLDDTRAWLRRLVGKANANAVTPRNKKDPYASTRKRELWISRPDQDGGCRIGGYLDAVTATLVKNALAPALQPGGPDLPPEEDTRTVNQRRHDQLAAIVANWSEEKASKHPSGGLGTIVISATVNQLKELSPDTLLPTTVGTMLSPNDLLRLGAAASDFLMITDNKQFKPLALGQGQRTASFFQRIALAAAYMVCTEPGCDKPARECDMHHMVAYSMGGPTDANNMSPVCRWDHVNINDYRDGRNNMGYIDRDPETGLVGKYHADGTFEVNETVGAQMGATRLLRNEVNGTAEHLTGKPWTPPDDGGGGGNPPTDKRQPEGGQVSVQHANDFEEHDNPPAWLFEEDDYYHVDEYHAYEPEDGAA</sequence>
<feature type="region of interest" description="Disordered" evidence="2">
    <location>
        <begin position="106"/>
        <end position="169"/>
    </location>
</feature>
<feature type="compositionally biased region" description="Acidic residues" evidence="2">
    <location>
        <begin position="106"/>
        <end position="122"/>
    </location>
</feature>
<dbReference type="GO" id="GO:0004519">
    <property type="term" value="F:endonuclease activity"/>
    <property type="evidence" value="ECO:0007669"/>
    <property type="project" value="InterPro"/>
</dbReference>
<evidence type="ECO:0000256" key="2">
    <source>
        <dbReference type="SAM" id="MobiDB-lite"/>
    </source>
</evidence>
<gene>
    <name evidence="4" type="ORF">CENDO_00570</name>
</gene>
<dbReference type="InterPro" id="IPR002711">
    <property type="entry name" value="HNH"/>
</dbReference>
<protein>
    <recommendedName>
        <fullName evidence="3">HNH nuclease domain-containing protein</fullName>
    </recommendedName>
</protein>
<dbReference type="Pfam" id="PF02720">
    <property type="entry name" value="DUF222"/>
    <property type="match status" value="1"/>
</dbReference>
<accession>A0A4P7QF70</accession>
<keyword evidence="5" id="KW-1185">Reference proteome</keyword>
<dbReference type="RefSeq" id="WP_136140302.1">
    <property type="nucleotide sequence ID" value="NZ_CP039247.1"/>
</dbReference>
<evidence type="ECO:0000256" key="1">
    <source>
        <dbReference type="ARBA" id="ARBA00023450"/>
    </source>
</evidence>
<feature type="domain" description="HNH nuclease" evidence="3">
    <location>
        <begin position="402"/>
        <end position="454"/>
    </location>
</feature>
<dbReference type="KEGG" id="cee:CENDO_00570"/>
<proteinExistence type="inferred from homology"/>
<organism evidence="4 5">
    <name type="scientific">Corynebacterium endometrii</name>
    <dbReference type="NCBI Taxonomy" id="2488819"/>
    <lineage>
        <taxon>Bacteria</taxon>
        <taxon>Bacillati</taxon>
        <taxon>Actinomycetota</taxon>
        <taxon>Actinomycetes</taxon>
        <taxon>Mycobacteriales</taxon>
        <taxon>Corynebacteriaceae</taxon>
        <taxon>Corynebacterium</taxon>
    </lineage>
</organism>
<reference evidence="4 5" key="1">
    <citation type="submission" date="2019-04" db="EMBL/GenBank/DDBJ databases">
        <title>Corynebacterium endometrii sp. nov., isolated from the uterus of a cow with endometritis.</title>
        <authorList>
            <person name="Ballas P."/>
            <person name="Ruckert C."/>
            <person name="Wagener K."/>
            <person name="Drillich M."/>
            <person name="Kaempfer P."/>
            <person name="Busse H.-J."/>
            <person name="Ehling-Schulz M."/>
        </authorList>
    </citation>
    <scope>NUCLEOTIDE SEQUENCE [LARGE SCALE GENOMIC DNA]</scope>
    <source>
        <strain evidence="4 5">LMM-1653</strain>
    </source>
</reference>
<dbReference type="InterPro" id="IPR003870">
    <property type="entry name" value="DUF222"/>
</dbReference>
<name>A0A4P7QF70_9CORY</name>
<evidence type="ECO:0000259" key="3">
    <source>
        <dbReference type="SMART" id="SM00507"/>
    </source>
</evidence>